<dbReference type="RefSeq" id="WP_146792266.1">
    <property type="nucleotide sequence ID" value="NZ_BJUU01000001.1"/>
</dbReference>
<name>A0AA87RA24_9MICO</name>
<gene>
    <name evidence="2" type="ORF">ABA31_02280</name>
</gene>
<dbReference type="PROSITE" id="PS51186">
    <property type="entry name" value="GNAT"/>
    <property type="match status" value="1"/>
</dbReference>
<evidence type="ECO:0000313" key="3">
    <source>
        <dbReference type="Proteomes" id="UP000321749"/>
    </source>
</evidence>
<dbReference type="CDD" id="cd04301">
    <property type="entry name" value="NAT_SF"/>
    <property type="match status" value="1"/>
</dbReference>
<dbReference type="InterPro" id="IPR016181">
    <property type="entry name" value="Acyl_CoA_acyltransferase"/>
</dbReference>
<keyword evidence="3" id="KW-1185">Reference proteome</keyword>
<feature type="domain" description="N-acetyltransferase" evidence="1">
    <location>
        <begin position="12"/>
        <end position="178"/>
    </location>
</feature>
<protein>
    <recommendedName>
        <fullName evidence="1">N-acetyltransferase domain-containing protein</fullName>
    </recommendedName>
</protein>
<sequence>MATPARPLPEGLVLRPPEPADAGAWSRFVVGEQARTYGERLPAGFVERELAAVDPDALAAGFARPGVASRRVAVLDGEIVGVASIEPAPGAGERARGFVPAPAPRRLDRLYVAPAVQGTGTAAALLDAVDHGGPLYLWLVDGNERAARFYERRGFRHLPERVAVGPGWGGLRTHRMLRAGSVAG</sequence>
<dbReference type="SUPFAM" id="SSF55729">
    <property type="entry name" value="Acyl-CoA N-acyltransferases (Nat)"/>
    <property type="match status" value="1"/>
</dbReference>
<accession>A0AA87RA24</accession>
<dbReference type="EMBL" id="BJUU01000001">
    <property type="protein sequence ID" value="GEK78877.1"/>
    <property type="molecule type" value="Genomic_DNA"/>
</dbReference>
<dbReference type="AlphaFoldDB" id="A0AA87RA24"/>
<reference evidence="2 3" key="1">
    <citation type="submission" date="2019-07" db="EMBL/GenBank/DDBJ databases">
        <title>Whole genome shotgun sequence of Agrococcus baldri NBRC 103055.</title>
        <authorList>
            <person name="Hosoyama A."/>
            <person name="Uohara A."/>
            <person name="Ohji S."/>
            <person name="Ichikawa N."/>
        </authorList>
    </citation>
    <scope>NUCLEOTIDE SEQUENCE [LARGE SCALE GENOMIC DNA]</scope>
    <source>
        <strain evidence="2 3">NBRC 103055</strain>
    </source>
</reference>
<evidence type="ECO:0000313" key="2">
    <source>
        <dbReference type="EMBL" id="GEK78877.1"/>
    </source>
</evidence>
<evidence type="ECO:0000259" key="1">
    <source>
        <dbReference type="PROSITE" id="PS51186"/>
    </source>
</evidence>
<organism evidence="2 3">
    <name type="scientific">Agrococcus baldri</name>
    <dbReference type="NCBI Taxonomy" id="153730"/>
    <lineage>
        <taxon>Bacteria</taxon>
        <taxon>Bacillati</taxon>
        <taxon>Actinomycetota</taxon>
        <taxon>Actinomycetes</taxon>
        <taxon>Micrococcales</taxon>
        <taxon>Microbacteriaceae</taxon>
        <taxon>Agrococcus</taxon>
    </lineage>
</organism>
<dbReference type="Proteomes" id="UP000321749">
    <property type="component" value="Unassembled WGS sequence"/>
</dbReference>
<dbReference type="Pfam" id="PF13508">
    <property type="entry name" value="Acetyltransf_7"/>
    <property type="match status" value="1"/>
</dbReference>
<comment type="caution">
    <text evidence="2">The sequence shown here is derived from an EMBL/GenBank/DDBJ whole genome shotgun (WGS) entry which is preliminary data.</text>
</comment>
<proteinExistence type="predicted"/>
<dbReference type="GO" id="GO:0016747">
    <property type="term" value="F:acyltransferase activity, transferring groups other than amino-acyl groups"/>
    <property type="evidence" value="ECO:0007669"/>
    <property type="project" value="InterPro"/>
</dbReference>
<dbReference type="Gene3D" id="3.40.630.30">
    <property type="match status" value="1"/>
</dbReference>
<dbReference type="InterPro" id="IPR000182">
    <property type="entry name" value="GNAT_dom"/>
</dbReference>